<dbReference type="GO" id="GO:0032259">
    <property type="term" value="P:methylation"/>
    <property type="evidence" value="ECO:0007669"/>
    <property type="project" value="UniProtKB-KW"/>
</dbReference>
<dbReference type="InterPro" id="IPR036390">
    <property type="entry name" value="WH_DNA-bd_sf"/>
</dbReference>
<dbReference type="GO" id="GO:0008171">
    <property type="term" value="F:O-methyltransferase activity"/>
    <property type="evidence" value="ECO:0007669"/>
    <property type="project" value="InterPro"/>
</dbReference>
<feature type="domain" description="O-methyltransferase C-terminal" evidence="4">
    <location>
        <begin position="217"/>
        <end position="381"/>
    </location>
</feature>
<evidence type="ECO:0000313" key="5">
    <source>
        <dbReference type="EMBL" id="KAF9500027.1"/>
    </source>
</evidence>
<proteinExistence type="predicted"/>
<dbReference type="Gene3D" id="3.40.50.150">
    <property type="entry name" value="Vaccinia Virus protein VP39"/>
    <property type="match status" value="1"/>
</dbReference>
<keyword evidence="2" id="KW-0808">Transferase</keyword>
<name>A0A9P6A6Q4_PLEER</name>
<evidence type="ECO:0000259" key="4">
    <source>
        <dbReference type="Pfam" id="PF00891"/>
    </source>
</evidence>
<dbReference type="CDD" id="cd02440">
    <property type="entry name" value="AdoMet_MTases"/>
    <property type="match status" value="1"/>
</dbReference>
<dbReference type="PANTHER" id="PTHR43712:SF2">
    <property type="entry name" value="O-METHYLTRANSFERASE CICE"/>
    <property type="match status" value="1"/>
</dbReference>
<dbReference type="InterPro" id="IPR016461">
    <property type="entry name" value="COMT-like"/>
</dbReference>
<dbReference type="InterPro" id="IPR001077">
    <property type="entry name" value="COMT_C"/>
</dbReference>
<dbReference type="SUPFAM" id="SSF46785">
    <property type="entry name" value="Winged helix' DNA-binding domain"/>
    <property type="match status" value="1"/>
</dbReference>
<reference evidence="5" key="1">
    <citation type="submission" date="2020-11" db="EMBL/GenBank/DDBJ databases">
        <authorList>
            <consortium name="DOE Joint Genome Institute"/>
            <person name="Ahrendt S."/>
            <person name="Riley R."/>
            <person name="Andreopoulos W."/>
            <person name="Labutti K."/>
            <person name="Pangilinan J."/>
            <person name="Ruiz-Duenas F.J."/>
            <person name="Barrasa J.M."/>
            <person name="Sanchez-Garcia M."/>
            <person name="Camarero S."/>
            <person name="Miyauchi S."/>
            <person name="Serrano A."/>
            <person name="Linde D."/>
            <person name="Babiker R."/>
            <person name="Drula E."/>
            <person name="Ayuso-Fernandez I."/>
            <person name="Pacheco R."/>
            <person name="Padilla G."/>
            <person name="Ferreira P."/>
            <person name="Barriuso J."/>
            <person name="Kellner H."/>
            <person name="Castanera R."/>
            <person name="Alfaro M."/>
            <person name="Ramirez L."/>
            <person name="Pisabarro A.G."/>
            <person name="Kuo A."/>
            <person name="Tritt A."/>
            <person name="Lipzen A."/>
            <person name="He G."/>
            <person name="Yan M."/>
            <person name="Ng V."/>
            <person name="Cullen D."/>
            <person name="Martin F."/>
            <person name="Rosso M.-N."/>
            <person name="Henrissat B."/>
            <person name="Hibbett D."/>
            <person name="Martinez A.T."/>
            <person name="Grigoriev I.V."/>
        </authorList>
    </citation>
    <scope>NUCLEOTIDE SEQUENCE</scope>
    <source>
        <strain evidence="5">ATCC 90797</strain>
    </source>
</reference>
<keyword evidence="1 5" id="KW-0489">Methyltransferase</keyword>
<dbReference type="InterPro" id="IPR029063">
    <property type="entry name" value="SAM-dependent_MTases_sf"/>
</dbReference>
<evidence type="ECO:0000256" key="1">
    <source>
        <dbReference type="ARBA" id="ARBA00022603"/>
    </source>
</evidence>
<dbReference type="PROSITE" id="PS51683">
    <property type="entry name" value="SAM_OMT_II"/>
    <property type="match status" value="1"/>
</dbReference>
<dbReference type="Proteomes" id="UP000807025">
    <property type="component" value="Unassembled WGS sequence"/>
</dbReference>
<sequence length="455" mass="50384">MTTLSPSEGKAQIRALLNLINTSAEQAIAEYDKQGCEIPSLTSGKAHPMDDQLPSLELKNTLRILEGACAQLCVTLAPPAHTMLNYSMDVLVPSCISTVIQAGIAPLLAKHPKGLHIDVLSKETGIHPQKLATILRLLILNYCFQEVESNVFANNRLSLTLLPETSVVDILDLKTGEMHRKATLWVYDALVDPDFGPTYDGNKSPLVYALRREGFDGSLYDYLQTQPGAVARFARAMLGFSVSRALMNLLNVFPWQELAPGSTVCDLGGGNGNTSIEIAKKFPHLKVHLQDLPDTIEEAKVFWNEEYPDAIKDSRVAFTPIDFFKQAPVPDQDIYYISQIVHNWGDEDCITLLKNIRSAMSPKSRLLINDYLASHLDETSIANQHPSLPRAPYPLSPGFGRGMARTYTGDYTMLVVCNSRERSLEDFIELCSAADLKFVRVWDLAETSVTEFVPA</sequence>
<organism evidence="5 6">
    <name type="scientific">Pleurotus eryngii</name>
    <name type="common">Boletus of the steppes</name>
    <dbReference type="NCBI Taxonomy" id="5323"/>
    <lineage>
        <taxon>Eukaryota</taxon>
        <taxon>Fungi</taxon>
        <taxon>Dikarya</taxon>
        <taxon>Basidiomycota</taxon>
        <taxon>Agaricomycotina</taxon>
        <taxon>Agaricomycetes</taxon>
        <taxon>Agaricomycetidae</taxon>
        <taxon>Agaricales</taxon>
        <taxon>Pleurotineae</taxon>
        <taxon>Pleurotaceae</taxon>
        <taxon>Pleurotus</taxon>
    </lineage>
</organism>
<dbReference type="PANTHER" id="PTHR43712">
    <property type="entry name" value="PUTATIVE (AFU_ORTHOLOGUE AFUA_4G14580)-RELATED"/>
    <property type="match status" value="1"/>
</dbReference>
<dbReference type="Pfam" id="PF00891">
    <property type="entry name" value="Methyltransf_2"/>
    <property type="match status" value="1"/>
</dbReference>
<comment type="caution">
    <text evidence="5">The sequence shown here is derived from an EMBL/GenBank/DDBJ whole genome shotgun (WGS) entry which is preliminary data.</text>
</comment>
<dbReference type="SUPFAM" id="SSF53335">
    <property type="entry name" value="S-adenosyl-L-methionine-dependent methyltransferases"/>
    <property type="match status" value="1"/>
</dbReference>
<evidence type="ECO:0000256" key="2">
    <source>
        <dbReference type="ARBA" id="ARBA00022679"/>
    </source>
</evidence>
<evidence type="ECO:0000256" key="3">
    <source>
        <dbReference type="ARBA" id="ARBA00022691"/>
    </source>
</evidence>
<dbReference type="AlphaFoldDB" id="A0A9P6A6Q4"/>
<dbReference type="InterPro" id="IPR036388">
    <property type="entry name" value="WH-like_DNA-bd_sf"/>
</dbReference>
<accession>A0A9P6A6Q4</accession>
<keyword evidence="3" id="KW-0949">S-adenosyl-L-methionine</keyword>
<dbReference type="EMBL" id="MU154529">
    <property type="protein sequence ID" value="KAF9500027.1"/>
    <property type="molecule type" value="Genomic_DNA"/>
</dbReference>
<dbReference type="OrthoDB" id="2410195at2759"/>
<keyword evidence="6" id="KW-1185">Reference proteome</keyword>
<gene>
    <name evidence="5" type="ORF">BDN71DRAFT_1259722</name>
</gene>
<dbReference type="Gene3D" id="1.10.10.10">
    <property type="entry name" value="Winged helix-like DNA-binding domain superfamily/Winged helix DNA-binding domain"/>
    <property type="match status" value="1"/>
</dbReference>
<protein>
    <submittedName>
        <fullName evidence="5">S-adenosyl-L-methionine-dependent methyltransferase</fullName>
    </submittedName>
</protein>
<evidence type="ECO:0000313" key="6">
    <source>
        <dbReference type="Proteomes" id="UP000807025"/>
    </source>
</evidence>